<dbReference type="Gramene" id="PHT71863">
    <property type="protein sequence ID" value="PHT71863"/>
    <property type="gene ID" value="T459_22648"/>
</dbReference>
<dbReference type="Proteomes" id="UP000222542">
    <property type="component" value="Unassembled WGS sequence"/>
</dbReference>
<feature type="compositionally biased region" description="Polar residues" evidence="1">
    <location>
        <begin position="77"/>
        <end position="118"/>
    </location>
</feature>
<keyword evidence="3" id="KW-1185">Reference proteome</keyword>
<reference evidence="2 3" key="1">
    <citation type="journal article" date="2014" name="Nat. Genet.">
        <title>Genome sequence of the hot pepper provides insights into the evolution of pungency in Capsicum species.</title>
        <authorList>
            <person name="Kim S."/>
            <person name="Park M."/>
            <person name="Yeom S.I."/>
            <person name="Kim Y.M."/>
            <person name="Lee J.M."/>
            <person name="Lee H.A."/>
            <person name="Seo E."/>
            <person name="Choi J."/>
            <person name="Cheong K."/>
            <person name="Kim K.T."/>
            <person name="Jung K."/>
            <person name="Lee G.W."/>
            <person name="Oh S.K."/>
            <person name="Bae C."/>
            <person name="Kim S.B."/>
            <person name="Lee H.Y."/>
            <person name="Kim S.Y."/>
            <person name="Kim M.S."/>
            <person name="Kang B.C."/>
            <person name="Jo Y.D."/>
            <person name="Yang H.B."/>
            <person name="Jeong H.J."/>
            <person name="Kang W.H."/>
            <person name="Kwon J.K."/>
            <person name="Shin C."/>
            <person name="Lim J.Y."/>
            <person name="Park J.H."/>
            <person name="Huh J.H."/>
            <person name="Kim J.S."/>
            <person name="Kim B.D."/>
            <person name="Cohen O."/>
            <person name="Paran I."/>
            <person name="Suh M.C."/>
            <person name="Lee S.B."/>
            <person name="Kim Y.K."/>
            <person name="Shin Y."/>
            <person name="Noh S.J."/>
            <person name="Park J."/>
            <person name="Seo Y.S."/>
            <person name="Kwon S.Y."/>
            <person name="Kim H.A."/>
            <person name="Park J.M."/>
            <person name="Kim H.J."/>
            <person name="Choi S.B."/>
            <person name="Bosland P.W."/>
            <person name="Reeves G."/>
            <person name="Jo S.H."/>
            <person name="Lee B.W."/>
            <person name="Cho H.T."/>
            <person name="Choi H.S."/>
            <person name="Lee M.S."/>
            <person name="Yu Y."/>
            <person name="Do Choi Y."/>
            <person name="Park B.S."/>
            <person name="van Deynze A."/>
            <person name="Ashrafi H."/>
            <person name="Hill T."/>
            <person name="Kim W.T."/>
            <person name="Pai H.S."/>
            <person name="Ahn H.K."/>
            <person name="Yeam I."/>
            <person name="Giovannoni J.J."/>
            <person name="Rose J.K."/>
            <person name="Sorensen I."/>
            <person name="Lee S.J."/>
            <person name="Kim R.W."/>
            <person name="Choi I.Y."/>
            <person name="Choi B.S."/>
            <person name="Lim J.S."/>
            <person name="Lee Y.H."/>
            <person name="Choi D."/>
        </authorList>
    </citation>
    <scope>NUCLEOTIDE SEQUENCE [LARGE SCALE GENOMIC DNA]</scope>
    <source>
        <strain evidence="3">cv. CM334</strain>
    </source>
</reference>
<gene>
    <name evidence="2" type="ORF">T459_22648</name>
</gene>
<sequence length="128" mass="13453">MTLIPSLLAELPRVEESAVVPRTSGRATLQKSSSSNLPTIGSFVNPIPNYQSVILTPSNAELSRMKELAAVPWTSGKATLQTESSSNLPTSGSHATPTADYQSVILTPSQPSIQTLSNAARPGAGREH</sequence>
<dbReference type="STRING" id="4072.A0A2G2YQ39"/>
<dbReference type="AlphaFoldDB" id="A0A2G2YQ39"/>
<reference evidence="2 3" key="2">
    <citation type="journal article" date="2017" name="Genome Biol.">
        <title>New reference genome sequences of hot pepper reveal the massive evolution of plant disease-resistance genes by retroduplication.</title>
        <authorList>
            <person name="Kim S."/>
            <person name="Park J."/>
            <person name="Yeom S.I."/>
            <person name="Kim Y.M."/>
            <person name="Seo E."/>
            <person name="Kim K.T."/>
            <person name="Kim M.S."/>
            <person name="Lee J.M."/>
            <person name="Cheong K."/>
            <person name="Shin H.S."/>
            <person name="Kim S.B."/>
            <person name="Han K."/>
            <person name="Lee J."/>
            <person name="Park M."/>
            <person name="Lee H.A."/>
            <person name="Lee H.Y."/>
            <person name="Lee Y."/>
            <person name="Oh S."/>
            <person name="Lee J.H."/>
            <person name="Choi E."/>
            <person name="Choi E."/>
            <person name="Lee S.E."/>
            <person name="Jeon J."/>
            <person name="Kim H."/>
            <person name="Choi G."/>
            <person name="Song H."/>
            <person name="Lee J."/>
            <person name="Lee S.C."/>
            <person name="Kwon J.K."/>
            <person name="Lee H.Y."/>
            <person name="Koo N."/>
            <person name="Hong Y."/>
            <person name="Kim R.W."/>
            <person name="Kang W.H."/>
            <person name="Huh J.H."/>
            <person name="Kang B.C."/>
            <person name="Yang T.J."/>
            <person name="Lee Y.H."/>
            <person name="Bennetzen J.L."/>
            <person name="Choi D."/>
        </authorList>
    </citation>
    <scope>NUCLEOTIDE SEQUENCE [LARGE SCALE GENOMIC DNA]</scope>
    <source>
        <strain evidence="3">cv. CM334</strain>
    </source>
</reference>
<feature type="region of interest" description="Disordered" evidence="1">
    <location>
        <begin position="77"/>
        <end position="128"/>
    </location>
</feature>
<protein>
    <submittedName>
        <fullName evidence="2">Uncharacterized protein</fullName>
    </submittedName>
</protein>
<dbReference type="EMBL" id="AYRZ02000009">
    <property type="protein sequence ID" value="PHT71863.1"/>
    <property type="molecule type" value="Genomic_DNA"/>
</dbReference>
<name>A0A2G2YQ39_CAPAN</name>
<proteinExistence type="predicted"/>
<organism evidence="2 3">
    <name type="scientific">Capsicum annuum</name>
    <name type="common">Capsicum pepper</name>
    <dbReference type="NCBI Taxonomy" id="4072"/>
    <lineage>
        <taxon>Eukaryota</taxon>
        <taxon>Viridiplantae</taxon>
        <taxon>Streptophyta</taxon>
        <taxon>Embryophyta</taxon>
        <taxon>Tracheophyta</taxon>
        <taxon>Spermatophyta</taxon>
        <taxon>Magnoliopsida</taxon>
        <taxon>eudicotyledons</taxon>
        <taxon>Gunneridae</taxon>
        <taxon>Pentapetalae</taxon>
        <taxon>asterids</taxon>
        <taxon>lamiids</taxon>
        <taxon>Solanales</taxon>
        <taxon>Solanaceae</taxon>
        <taxon>Solanoideae</taxon>
        <taxon>Capsiceae</taxon>
        <taxon>Capsicum</taxon>
    </lineage>
</organism>
<comment type="caution">
    <text evidence="2">The sequence shown here is derived from an EMBL/GenBank/DDBJ whole genome shotgun (WGS) entry which is preliminary data.</text>
</comment>
<accession>A0A2G2YQ39</accession>
<evidence type="ECO:0000256" key="1">
    <source>
        <dbReference type="SAM" id="MobiDB-lite"/>
    </source>
</evidence>
<evidence type="ECO:0000313" key="2">
    <source>
        <dbReference type="EMBL" id="PHT71863.1"/>
    </source>
</evidence>
<evidence type="ECO:0000313" key="3">
    <source>
        <dbReference type="Proteomes" id="UP000222542"/>
    </source>
</evidence>